<gene>
    <name evidence="1" type="ORF">FCL42_16055</name>
</gene>
<proteinExistence type="predicted"/>
<accession>A0A4U1BKV9</accession>
<name>A0A4U1BKV9_9GAMM</name>
<sequence>MKLHDLVESIMDSVSEAQSRVEQQNIENLLQYFDHNEKDDSLTPKSIELKFPNAQVDQNGETMMENGAPIMEHQSVHVPLLSMLQLNPIKIKDMSVQFDVELGDIETVKAPPEADSGKSMFSKLLNREQSRKIMNTDINGSSGFGRKKGRNAEVTITFESGELPEGYLKVNSHLMKLF</sequence>
<dbReference type="InterPro" id="IPR024510">
    <property type="entry name" value="DUF2589"/>
</dbReference>
<evidence type="ECO:0000313" key="2">
    <source>
        <dbReference type="Proteomes" id="UP000305675"/>
    </source>
</evidence>
<dbReference type="RefSeq" id="WP_136864443.1">
    <property type="nucleotide sequence ID" value="NZ_SWCJ01000014.1"/>
</dbReference>
<evidence type="ECO:0000313" key="1">
    <source>
        <dbReference type="EMBL" id="TKB52820.1"/>
    </source>
</evidence>
<dbReference type="Proteomes" id="UP000305675">
    <property type="component" value="Unassembled WGS sequence"/>
</dbReference>
<dbReference type="AlphaFoldDB" id="A0A4U1BKV9"/>
<comment type="caution">
    <text evidence="1">The sequence shown here is derived from an EMBL/GenBank/DDBJ whole genome shotgun (WGS) entry which is preliminary data.</text>
</comment>
<dbReference type="OrthoDB" id="2381442at2"/>
<dbReference type="EMBL" id="SWCJ01000014">
    <property type="protein sequence ID" value="TKB52820.1"/>
    <property type="molecule type" value="Genomic_DNA"/>
</dbReference>
<reference evidence="1 2" key="1">
    <citation type="submission" date="2019-04" db="EMBL/GenBank/DDBJ databases">
        <authorList>
            <person name="Hwang J.C."/>
        </authorList>
    </citation>
    <scope>NUCLEOTIDE SEQUENCE [LARGE SCALE GENOMIC DNA]</scope>
    <source>
        <strain evidence="1 2">IMCC35002</strain>
    </source>
</reference>
<organism evidence="1 2">
    <name type="scientific">Ferrimonas aestuarii</name>
    <dbReference type="NCBI Taxonomy" id="2569539"/>
    <lineage>
        <taxon>Bacteria</taxon>
        <taxon>Pseudomonadati</taxon>
        <taxon>Pseudomonadota</taxon>
        <taxon>Gammaproteobacteria</taxon>
        <taxon>Alteromonadales</taxon>
        <taxon>Ferrimonadaceae</taxon>
        <taxon>Ferrimonas</taxon>
    </lineage>
</organism>
<keyword evidence="2" id="KW-1185">Reference proteome</keyword>
<dbReference type="Pfam" id="PF11655">
    <property type="entry name" value="DUF2589"/>
    <property type="match status" value="1"/>
</dbReference>
<protein>
    <submittedName>
        <fullName evidence="1">DUF2589 domain-containing protein</fullName>
    </submittedName>
</protein>